<evidence type="ECO:0000313" key="3">
    <source>
        <dbReference type="Proteomes" id="UP000003374"/>
    </source>
</evidence>
<evidence type="ECO:0008006" key="4">
    <source>
        <dbReference type="Google" id="ProtNLM"/>
    </source>
</evidence>
<evidence type="ECO:0000256" key="1">
    <source>
        <dbReference type="SAM" id="Phobius"/>
    </source>
</evidence>
<organism evidence="2 3">
    <name type="scientific">Nitrococcus mobilis Nb-231</name>
    <dbReference type="NCBI Taxonomy" id="314278"/>
    <lineage>
        <taxon>Bacteria</taxon>
        <taxon>Pseudomonadati</taxon>
        <taxon>Pseudomonadota</taxon>
        <taxon>Gammaproteobacteria</taxon>
        <taxon>Chromatiales</taxon>
        <taxon>Ectothiorhodospiraceae</taxon>
        <taxon>Nitrococcus</taxon>
    </lineage>
</organism>
<protein>
    <recommendedName>
        <fullName evidence="4">PEP-CTERM protein-sorting domain-containing protein</fullName>
    </recommendedName>
</protein>
<keyword evidence="1" id="KW-1133">Transmembrane helix</keyword>
<accession>A4BRE6</accession>
<proteinExistence type="predicted"/>
<feature type="transmembrane region" description="Helical" evidence="1">
    <location>
        <begin position="250"/>
        <end position="268"/>
    </location>
</feature>
<keyword evidence="3" id="KW-1185">Reference proteome</keyword>
<dbReference type="RefSeq" id="WP_004999771.1">
    <property type="nucleotide sequence ID" value="NZ_CH672427.1"/>
</dbReference>
<dbReference type="Proteomes" id="UP000003374">
    <property type="component" value="Unassembled WGS sequence"/>
</dbReference>
<reference evidence="2 3" key="1">
    <citation type="submission" date="2006-02" db="EMBL/GenBank/DDBJ databases">
        <authorList>
            <person name="Waterbury J."/>
            <person name="Ferriera S."/>
            <person name="Johnson J."/>
            <person name="Kravitz S."/>
            <person name="Halpern A."/>
            <person name="Remington K."/>
            <person name="Beeson K."/>
            <person name="Tran B."/>
            <person name="Rogers Y.-H."/>
            <person name="Friedman R."/>
            <person name="Venter J.C."/>
        </authorList>
    </citation>
    <scope>NUCLEOTIDE SEQUENCE [LARGE SCALE GENOMIC DNA]</scope>
    <source>
        <strain evidence="2 3">Nb-231</strain>
    </source>
</reference>
<dbReference type="AlphaFoldDB" id="A4BRE6"/>
<dbReference type="EMBL" id="AAOF01000006">
    <property type="protein sequence ID" value="EAR21768.1"/>
    <property type="molecule type" value="Genomic_DNA"/>
</dbReference>
<dbReference type="HOGENOM" id="CLU_1007725_0_0_6"/>
<keyword evidence="1" id="KW-0812">Transmembrane</keyword>
<sequence>MQYFNPIIFSSLQINIKHKIKIKILERASMRISIQIKLAAIVFATLSVGFAVPAHAVAVFGAGVTTSLQVTDIRDDNGIELIANQTATVFGSASTGQAFAEASATSLVFGDSSASLTDTVAFAGLTPTGGAFAIASALSTGLTFINNATTTDLIASLILDFSFSGFAIFDPLGREFAISKIAIRVLGPYGFGGAAAVDLIDPILASTSILNPFGGSGAVSFAVFVPSLATQPILIKIEAFGRAQVTEPSILVLFGMGLLALIGLHTVLSEKESAWL</sequence>
<gene>
    <name evidence="2" type="ORF">NB231_03525</name>
</gene>
<evidence type="ECO:0000313" key="2">
    <source>
        <dbReference type="EMBL" id="EAR21768.1"/>
    </source>
</evidence>
<dbReference type="STRING" id="314278.NB231_03525"/>
<keyword evidence="1" id="KW-0472">Membrane</keyword>
<comment type="caution">
    <text evidence="2">The sequence shown here is derived from an EMBL/GenBank/DDBJ whole genome shotgun (WGS) entry which is preliminary data.</text>
</comment>
<feature type="transmembrane region" description="Helical" evidence="1">
    <location>
        <begin position="209"/>
        <end position="229"/>
    </location>
</feature>
<name>A4BRE6_9GAMM</name>